<dbReference type="OrthoDB" id="409848at2759"/>
<dbReference type="Proteomes" id="UP000655225">
    <property type="component" value="Unassembled WGS sequence"/>
</dbReference>
<organism evidence="1 2">
    <name type="scientific">Tetracentron sinense</name>
    <name type="common">Spur-leaf</name>
    <dbReference type="NCBI Taxonomy" id="13715"/>
    <lineage>
        <taxon>Eukaryota</taxon>
        <taxon>Viridiplantae</taxon>
        <taxon>Streptophyta</taxon>
        <taxon>Embryophyta</taxon>
        <taxon>Tracheophyta</taxon>
        <taxon>Spermatophyta</taxon>
        <taxon>Magnoliopsida</taxon>
        <taxon>Trochodendrales</taxon>
        <taxon>Trochodendraceae</taxon>
        <taxon>Tetracentron</taxon>
    </lineage>
</organism>
<name>A0A835D6F0_TETSI</name>
<protein>
    <submittedName>
        <fullName evidence="1">Uncharacterized protein</fullName>
    </submittedName>
</protein>
<proteinExistence type="predicted"/>
<dbReference type="AlphaFoldDB" id="A0A835D6F0"/>
<evidence type="ECO:0000313" key="2">
    <source>
        <dbReference type="Proteomes" id="UP000655225"/>
    </source>
</evidence>
<keyword evidence="2" id="KW-1185">Reference proteome</keyword>
<sequence>MSMRHSVMQVYNHHFHGILKILVSVYANADAISQPQLVLAYLLEAFFPTGNYTATDLRNLTKEEGGL</sequence>
<dbReference type="EMBL" id="JABCRI010000018">
    <property type="protein sequence ID" value="KAF8389627.1"/>
    <property type="molecule type" value="Genomic_DNA"/>
</dbReference>
<evidence type="ECO:0000313" key="1">
    <source>
        <dbReference type="EMBL" id="KAF8389627.1"/>
    </source>
</evidence>
<comment type="caution">
    <text evidence="1">The sequence shown here is derived from an EMBL/GenBank/DDBJ whole genome shotgun (WGS) entry which is preliminary data.</text>
</comment>
<accession>A0A835D6F0</accession>
<gene>
    <name evidence="1" type="ORF">HHK36_024146</name>
</gene>
<reference evidence="1 2" key="1">
    <citation type="submission" date="2020-04" db="EMBL/GenBank/DDBJ databases">
        <title>Plant Genome Project.</title>
        <authorList>
            <person name="Zhang R.-G."/>
        </authorList>
    </citation>
    <scope>NUCLEOTIDE SEQUENCE [LARGE SCALE GENOMIC DNA]</scope>
    <source>
        <strain evidence="1">YNK0</strain>
        <tissue evidence="1">Leaf</tissue>
    </source>
</reference>